<dbReference type="AlphaFoldDB" id="A0A3B1C074"/>
<accession>A0A3B1C074</accession>
<evidence type="ECO:0008006" key="2">
    <source>
        <dbReference type="Google" id="ProtNLM"/>
    </source>
</evidence>
<reference evidence="1" key="1">
    <citation type="submission" date="2018-06" db="EMBL/GenBank/DDBJ databases">
        <authorList>
            <person name="Zhirakovskaya E."/>
        </authorList>
    </citation>
    <scope>NUCLEOTIDE SEQUENCE</scope>
</reference>
<dbReference type="EMBL" id="UOGA01000061">
    <property type="protein sequence ID" value="VAX16300.1"/>
    <property type="molecule type" value="Genomic_DNA"/>
</dbReference>
<proteinExistence type="predicted"/>
<dbReference type="InterPro" id="IPR029032">
    <property type="entry name" value="AhpD-like"/>
</dbReference>
<organism evidence="1">
    <name type="scientific">hydrothermal vent metagenome</name>
    <dbReference type="NCBI Taxonomy" id="652676"/>
    <lineage>
        <taxon>unclassified sequences</taxon>
        <taxon>metagenomes</taxon>
        <taxon>ecological metagenomes</taxon>
    </lineage>
</organism>
<evidence type="ECO:0000313" key="1">
    <source>
        <dbReference type="EMBL" id="VAX16300.1"/>
    </source>
</evidence>
<protein>
    <recommendedName>
        <fullName evidence="2">Carboxymuconolactone decarboxylase-like domain-containing protein</fullName>
    </recommendedName>
</protein>
<dbReference type="SUPFAM" id="SSF69118">
    <property type="entry name" value="AhpD-like"/>
    <property type="match status" value="1"/>
</dbReference>
<gene>
    <name evidence="1" type="ORF">MNBD_NITROSPINAE04-967</name>
</gene>
<sequence>MSDNVSKMLDLRKQMKELAGSMNDQEANQYMDETAGFNPRMFKIINTVSTDAGISFGNYYSTVFSDGALSQKVKELMFMSGGVATMSSKCIVHVIVACENGADVLEVYEAATVGVILGGFSPRGAGIPYAFDYALKCIGGATAYHNELKASGDRAKAKAAGFEAMAVREAAIDGGIDR</sequence>
<dbReference type="Gene3D" id="1.20.1290.10">
    <property type="entry name" value="AhpD-like"/>
    <property type="match status" value="1"/>
</dbReference>
<name>A0A3B1C074_9ZZZZ</name>